<evidence type="ECO:0000313" key="4">
    <source>
        <dbReference type="Proteomes" id="UP001203212"/>
    </source>
</evidence>
<dbReference type="SMART" id="SM00867">
    <property type="entry name" value="YceI"/>
    <property type="match status" value="1"/>
</dbReference>
<evidence type="ECO:0000313" key="3">
    <source>
        <dbReference type="EMBL" id="MCL1116898.1"/>
    </source>
</evidence>
<organism evidence="3 4">
    <name type="scientific">Shewanella aestuarii</name>
    <dbReference type="NCBI Taxonomy" id="1028752"/>
    <lineage>
        <taxon>Bacteria</taxon>
        <taxon>Pseudomonadati</taxon>
        <taxon>Pseudomonadota</taxon>
        <taxon>Gammaproteobacteria</taxon>
        <taxon>Alteromonadales</taxon>
        <taxon>Shewanellaceae</taxon>
        <taxon>Shewanella</taxon>
    </lineage>
</organism>
<gene>
    <name evidence="3" type="ORF">L2689_06490</name>
</gene>
<evidence type="ECO:0000259" key="2">
    <source>
        <dbReference type="SMART" id="SM00867"/>
    </source>
</evidence>
<dbReference type="Pfam" id="PF04264">
    <property type="entry name" value="YceI"/>
    <property type="match status" value="1"/>
</dbReference>
<keyword evidence="4" id="KW-1185">Reference proteome</keyword>
<keyword evidence="1" id="KW-0472">Membrane</keyword>
<dbReference type="Gene3D" id="2.40.128.110">
    <property type="entry name" value="Lipid/polyisoprenoid-binding, YceI-like"/>
    <property type="match status" value="1"/>
</dbReference>
<dbReference type="SUPFAM" id="SSF101874">
    <property type="entry name" value="YceI-like"/>
    <property type="match status" value="1"/>
</dbReference>
<evidence type="ECO:0000256" key="1">
    <source>
        <dbReference type="SAM" id="Phobius"/>
    </source>
</evidence>
<proteinExistence type="predicted"/>
<dbReference type="InterPro" id="IPR036761">
    <property type="entry name" value="TTHA0802/YceI-like_sf"/>
</dbReference>
<dbReference type="InterPro" id="IPR007372">
    <property type="entry name" value="Lipid/polyisoprenoid-bd_YceI"/>
</dbReference>
<dbReference type="RefSeq" id="WP_229778285.1">
    <property type="nucleotide sequence ID" value="NZ_BMOT01000006.1"/>
</dbReference>
<keyword evidence="1" id="KW-1133">Transmembrane helix</keyword>
<dbReference type="PANTHER" id="PTHR34406">
    <property type="entry name" value="PROTEIN YCEI"/>
    <property type="match status" value="1"/>
</dbReference>
<feature type="transmembrane region" description="Helical" evidence="1">
    <location>
        <begin position="12"/>
        <end position="32"/>
    </location>
</feature>
<protein>
    <submittedName>
        <fullName evidence="3">YceI family protein</fullName>
    </submittedName>
</protein>
<feature type="domain" description="Lipid/polyisoprenoid-binding YceI-like" evidence="2">
    <location>
        <begin position="47"/>
        <end position="215"/>
    </location>
</feature>
<reference evidence="3 4" key="1">
    <citation type="submission" date="2022-01" db="EMBL/GenBank/DDBJ databases">
        <title>Whole genome-based taxonomy of the Shewanellaceae.</title>
        <authorList>
            <person name="Martin-Rodriguez A.J."/>
        </authorList>
    </citation>
    <scope>NUCLEOTIDE SEQUENCE [LARGE SCALE GENOMIC DNA]</scope>
    <source>
        <strain evidence="3 4">JCM 17801</strain>
    </source>
</reference>
<dbReference type="PANTHER" id="PTHR34406:SF1">
    <property type="entry name" value="PROTEIN YCEI"/>
    <property type="match status" value="1"/>
</dbReference>
<dbReference type="PROSITE" id="PS51257">
    <property type="entry name" value="PROKAR_LIPOPROTEIN"/>
    <property type="match status" value="1"/>
</dbReference>
<dbReference type="Proteomes" id="UP001203212">
    <property type="component" value="Unassembled WGS sequence"/>
</dbReference>
<keyword evidence="1" id="KW-0812">Transmembrane</keyword>
<dbReference type="EMBL" id="JAKILK010000002">
    <property type="protein sequence ID" value="MCL1116898.1"/>
    <property type="molecule type" value="Genomic_DNA"/>
</dbReference>
<name>A0ABT0KZK9_9GAMM</name>
<sequence length="217" mass="23947">MQTTIGKIYSQYLHLLGILFILISLSACISWVTPSVTPELTQLQAGEFTLDPNHAALIFKVSHLGLSTYVGRFNQFDAQLRFDPNNMQAASLEASVQISSIDVNNDKLATTLQNSTWFDSKTFPQALFKSQKVTPINADGTDNQFAFEGLLTLHGVTKPVTFSATFHGAADNWMTGKYTLGFSAVGTIKRSDFDMSSYIPIVGDDITLEIYAEFLKQ</sequence>
<accession>A0ABT0KZK9</accession>
<comment type="caution">
    <text evidence="3">The sequence shown here is derived from an EMBL/GenBank/DDBJ whole genome shotgun (WGS) entry which is preliminary data.</text>
</comment>